<dbReference type="Gene3D" id="3.30.70.360">
    <property type="match status" value="1"/>
</dbReference>
<dbReference type="Gene3D" id="1.10.150.900">
    <property type="match status" value="1"/>
</dbReference>
<sequence length="457" mass="48672">MSGLSRLGAQTADLLQELIRNAAVNDGTPDSGQEIRQVRTIQRFLEGSGLEGVVVEPHPGRASLIVRLEGTDPRAPSLALVGHTDVVPVEPAGWERDPFGGEIVDGVLWGRGAIDMLNLTAAYAVVLRDLAVSGFRPRGDIVFAAVADEENGSRVGVGWLTEHRLDLIDADYVLTESGGAPAGGLPHIGVMVGEKGGAGRRLRITGRPGHGSAPWGARNAAVIAGEALTRLARHRTPTVITPQWRAYANALDLDADTTAALTDPDRFFDALPATGRLAGFAHASTHTTVSPNVVVAGSKSNVIPGEASVLLDIRVLPGVSAADVEGHLREALGDLLEHIEIEGDWFGESTLSPTDTPLFGALRDAVRRAYPHAELLPMLGVGGTDGRFYRKRGIPAYGFGVLSEDWDYGRFRTLFHGNDERIDLRSLDLTTTALAQVVRTFHDPDGAATRRKGTETT</sequence>
<dbReference type="PROSITE" id="PS00758">
    <property type="entry name" value="ARGE_DAPE_CPG2_1"/>
    <property type="match status" value="1"/>
</dbReference>
<dbReference type="Pfam" id="PF01546">
    <property type="entry name" value="Peptidase_M20"/>
    <property type="match status" value="1"/>
</dbReference>
<dbReference type="PANTHER" id="PTHR43808">
    <property type="entry name" value="ACETYLORNITHINE DEACETYLASE"/>
    <property type="match status" value="1"/>
</dbReference>
<dbReference type="InterPro" id="IPR050072">
    <property type="entry name" value="Peptidase_M20A"/>
</dbReference>
<evidence type="ECO:0000256" key="3">
    <source>
        <dbReference type="ARBA" id="ARBA00022723"/>
    </source>
</evidence>
<dbReference type="Pfam" id="PF07687">
    <property type="entry name" value="M20_dimer"/>
    <property type="match status" value="1"/>
</dbReference>
<reference evidence="7 8" key="1">
    <citation type="submission" date="2023-02" db="EMBL/GenBank/DDBJ databases">
        <title>Microbacterium betulae sp. nov., isolated from birch wood.</title>
        <authorList>
            <person name="Pasciak M."/>
            <person name="Pawlik K.J."/>
            <person name="Martynowski D."/>
            <person name="Laczmanski L."/>
            <person name="Ciekot J."/>
            <person name="Szponar B."/>
            <person name="Wojcik-Fatla A."/>
            <person name="Mackiewicz B."/>
            <person name="Farian E."/>
            <person name="Cholewa G."/>
            <person name="Cholewa A."/>
            <person name="Dutkiewicz J."/>
        </authorList>
    </citation>
    <scope>NUCLEOTIDE SEQUENCE [LARGE SCALE GENOMIC DNA]</scope>
    <source>
        <strain evidence="7 8">AB</strain>
    </source>
</reference>
<evidence type="ECO:0000256" key="2">
    <source>
        <dbReference type="ARBA" id="ARBA00006247"/>
    </source>
</evidence>
<organism evidence="7 8">
    <name type="scientific">Microbacterium betulae</name>
    <dbReference type="NCBI Taxonomy" id="2981139"/>
    <lineage>
        <taxon>Bacteria</taxon>
        <taxon>Bacillati</taxon>
        <taxon>Actinomycetota</taxon>
        <taxon>Actinomycetes</taxon>
        <taxon>Micrococcales</taxon>
        <taxon>Microbacteriaceae</taxon>
        <taxon>Microbacterium</taxon>
    </lineage>
</organism>
<evidence type="ECO:0000256" key="1">
    <source>
        <dbReference type="ARBA" id="ARBA00001947"/>
    </source>
</evidence>
<proteinExistence type="inferred from homology"/>
<dbReference type="SUPFAM" id="SSF55031">
    <property type="entry name" value="Bacterial exopeptidase dimerisation domain"/>
    <property type="match status" value="1"/>
</dbReference>
<dbReference type="KEGG" id="mbet:N8K70_00550"/>
<evidence type="ECO:0000256" key="4">
    <source>
        <dbReference type="ARBA" id="ARBA00022801"/>
    </source>
</evidence>
<keyword evidence="5" id="KW-0862">Zinc</keyword>
<dbReference type="PANTHER" id="PTHR43808:SF8">
    <property type="entry name" value="PEPTIDASE M20 DIMERISATION DOMAIN-CONTAINING PROTEIN"/>
    <property type="match status" value="1"/>
</dbReference>
<dbReference type="SUPFAM" id="SSF53187">
    <property type="entry name" value="Zn-dependent exopeptidases"/>
    <property type="match status" value="1"/>
</dbReference>
<keyword evidence="8" id="KW-1185">Reference proteome</keyword>
<dbReference type="GO" id="GO:0046872">
    <property type="term" value="F:metal ion binding"/>
    <property type="evidence" value="ECO:0007669"/>
    <property type="project" value="UniProtKB-KW"/>
</dbReference>
<dbReference type="InterPro" id="IPR036264">
    <property type="entry name" value="Bact_exopeptidase_dim_dom"/>
</dbReference>
<gene>
    <name evidence="7" type="ORF">N8K70_00550</name>
</gene>
<keyword evidence="3" id="KW-0479">Metal-binding</keyword>
<feature type="domain" description="Peptidase M20 dimerisation" evidence="6">
    <location>
        <begin position="192"/>
        <end position="337"/>
    </location>
</feature>
<dbReference type="InterPro" id="IPR002933">
    <property type="entry name" value="Peptidase_M20"/>
</dbReference>
<name>A0AA97I793_9MICO</name>
<evidence type="ECO:0000259" key="6">
    <source>
        <dbReference type="Pfam" id="PF07687"/>
    </source>
</evidence>
<dbReference type="RefSeq" id="WP_317139661.1">
    <property type="nucleotide sequence ID" value="NZ_CP118157.1"/>
</dbReference>
<dbReference type="InterPro" id="IPR001261">
    <property type="entry name" value="ArgE/DapE_CS"/>
</dbReference>
<comment type="cofactor">
    <cofactor evidence="1">
        <name>Zn(2+)</name>
        <dbReference type="ChEBI" id="CHEBI:29105"/>
    </cofactor>
</comment>
<dbReference type="InterPro" id="IPR011650">
    <property type="entry name" value="Peptidase_M20_dimer"/>
</dbReference>
<accession>A0AA97I793</accession>
<dbReference type="AlphaFoldDB" id="A0AA97I793"/>
<evidence type="ECO:0000256" key="5">
    <source>
        <dbReference type="ARBA" id="ARBA00022833"/>
    </source>
</evidence>
<dbReference type="GO" id="GO:0016787">
    <property type="term" value="F:hydrolase activity"/>
    <property type="evidence" value="ECO:0007669"/>
    <property type="project" value="UniProtKB-KW"/>
</dbReference>
<dbReference type="Proteomes" id="UP001305498">
    <property type="component" value="Chromosome"/>
</dbReference>
<evidence type="ECO:0000313" key="8">
    <source>
        <dbReference type="Proteomes" id="UP001305498"/>
    </source>
</evidence>
<protein>
    <submittedName>
        <fullName evidence="7">M20/M25/M40 family metallo-hydrolase</fullName>
    </submittedName>
</protein>
<keyword evidence="4" id="KW-0378">Hydrolase</keyword>
<comment type="similarity">
    <text evidence="2">Belongs to the peptidase M20A family.</text>
</comment>
<dbReference type="EMBL" id="CP118157">
    <property type="protein sequence ID" value="WOF23190.1"/>
    <property type="molecule type" value="Genomic_DNA"/>
</dbReference>
<evidence type="ECO:0000313" key="7">
    <source>
        <dbReference type="EMBL" id="WOF23190.1"/>
    </source>
</evidence>
<dbReference type="Gene3D" id="3.40.630.10">
    <property type="entry name" value="Zn peptidases"/>
    <property type="match status" value="1"/>
</dbReference>